<reference evidence="1" key="2">
    <citation type="journal article" date="2015" name="Data Brief">
        <title>Shoot transcriptome of the giant reed, Arundo donax.</title>
        <authorList>
            <person name="Barrero R.A."/>
            <person name="Guerrero F.D."/>
            <person name="Moolhuijzen P."/>
            <person name="Goolsby J.A."/>
            <person name="Tidwell J."/>
            <person name="Bellgard S.E."/>
            <person name="Bellgard M.I."/>
        </authorList>
    </citation>
    <scope>NUCLEOTIDE SEQUENCE</scope>
    <source>
        <tissue evidence="1">Shoot tissue taken approximately 20 cm above the soil surface</tissue>
    </source>
</reference>
<organism evidence="1">
    <name type="scientific">Arundo donax</name>
    <name type="common">Giant reed</name>
    <name type="synonym">Donax arundinaceus</name>
    <dbReference type="NCBI Taxonomy" id="35708"/>
    <lineage>
        <taxon>Eukaryota</taxon>
        <taxon>Viridiplantae</taxon>
        <taxon>Streptophyta</taxon>
        <taxon>Embryophyta</taxon>
        <taxon>Tracheophyta</taxon>
        <taxon>Spermatophyta</taxon>
        <taxon>Magnoliopsida</taxon>
        <taxon>Liliopsida</taxon>
        <taxon>Poales</taxon>
        <taxon>Poaceae</taxon>
        <taxon>PACMAD clade</taxon>
        <taxon>Arundinoideae</taxon>
        <taxon>Arundineae</taxon>
        <taxon>Arundo</taxon>
    </lineage>
</organism>
<reference evidence="1" key="1">
    <citation type="submission" date="2014-09" db="EMBL/GenBank/DDBJ databases">
        <authorList>
            <person name="Magalhaes I.L.F."/>
            <person name="Oliveira U."/>
            <person name="Santos F.R."/>
            <person name="Vidigal T.H.D.A."/>
            <person name="Brescovit A.D."/>
            <person name="Santos A.J."/>
        </authorList>
    </citation>
    <scope>NUCLEOTIDE SEQUENCE</scope>
    <source>
        <tissue evidence="1">Shoot tissue taken approximately 20 cm above the soil surface</tissue>
    </source>
</reference>
<accession>A0A0A8Y907</accession>
<proteinExistence type="predicted"/>
<sequence>MQPHHLQPLLLTEGPQFHHSLHC</sequence>
<name>A0A0A8Y907_ARUDO</name>
<protein>
    <submittedName>
        <fullName evidence="1">Uncharacterized protein</fullName>
    </submittedName>
</protein>
<evidence type="ECO:0000313" key="1">
    <source>
        <dbReference type="EMBL" id="JAD22766.1"/>
    </source>
</evidence>
<dbReference type="EMBL" id="GBRH01275129">
    <property type="protein sequence ID" value="JAD22766.1"/>
    <property type="molecule type" value="Transcribed_RNA"/>
</dbReference>
<dbReference type="AlphaFoldDB" id="A0A0A8Y907"/>